<accession>A0A369K1Z5</accession>
<reference evidence="1" key="1">
    <citation type="submission" date="2018-04" db="EMBL/GenBank/DDBJ databases">
        <title>Whole genome sequencing of Hypsizygus marmoreus.</title>
        <authorList>
            <person name="Choi I.-G."/>
            <person name="Min B."/>
            <person name="Kim J.-G."/>
            <person name="Kim S."/>
            <person name="Oh Y.-L."/>
            <person name="Kong W.-S."/>
            <person name="Park H."/>
            <person name="Jeong J."/>
            <person name="Song E.-S."/>
        </authorList>
    </citation>
    <scope>NUCLEOTIDE SEQUENCE [LARGE SCALE GENOMIC DNA]</scope>
    <source>
        <strain evidence="1">51987-8</strain>
    </source>
</reference>
<keyword evidence="2" id="KW-1185">Reference proteome</keyword>
<proteinExistence type="predicted"/>
<dbReference type="AlphaFoldDB" id="A0A369K1Z5"/>
<protein>
    <submittedName>
        <fullName evidence="1">Uncharacterized protein</fullName>
    </submittedName>
</protein>
<dbReference type="Proteomes" id="UP000076154">
    <property type="component" value="Unassembled WGS sequence"/>
</dbReference>
<name>A0A369K1Z5_HYPMA</name>
<comment type="caution">
    <text evidence="1">The sequence shown here is derived from an EMBL/GenBank/DDBJ whole genome shotgun (WGS) entry which is preliminary data.</text>
</comment>
<evidence type="ECO:0000313" key="2">
    <source>
        <dbReference type="Proteomes" id="UP000076154"/>
    </source>
</evidence>
<dbReference type="InParanoid" id="A0A369K1Z5"/>
<evidence type="ECO:0000313" key="1">
    <source>
        <dbReference type="EMBL" id="RDB28651.1"/>
    </source>
</evidence>
<organism evidence="1 2">
    <name type="scientific">Hypsizygus marmoreus</name>
    <name type="common">White beech mushroom</name>
    <name type="synonym">Agaricus marmoreus</name>
    <dbReference type="NCBI Taxonomy" id="39966"/>
    <lineage>
        <taxon>Eukaryota</taxon>
        <taxon>Fungi</taxon>
        <taxon>Dikarya</taxon>
        <taxon>Basidiomycota</taxon>
        <taxon>Agaricomycotina</taxon>
        <taxon>Agaricomycetes</taxon>
        <taxon>Agaricomycetidae</taxon>
        <taxon>Agaricales</taxon>
        <taxon>Tricholomatineae</taxon>
        <taxon>Lyophyllaceae</taxon>
        <taxon>Hypsizygus</taxon>
    </lineage>
</organism>
<dbReference type="EMBL" id="LUEZ02000010">
    <property type="protein sequence ID" value="RDB28651.1"/>
    <property type="molecule type" value="Genomic_DNA"/>
</dbReference>
<sequence>MKFRLITANKSTTLLESRPSLSIINLLSVDSPARPKSEFQDYGVRLLTQPLGERETRRLRSVLKTILLRMLLRSDLLGITSNRTFGMQTHLS</sequence>
<gene>
    <name evidence="1" type="ORF">Hypma_016070</name>
</gene>